<dbReference type="InterPro" id="IPR050231">
    <property type="entry name" value="Iron_ascorbate_oxido_reductase"/>
</dbReference>
<dbReference type="InterPro" id="IPR005123">
    <property type="entry name" value="Oxoglu/Fe-dep_dioxygenase_dom"/>
</dbReference>
<keyword evidence="1" id="KW-0479">Metal-binding</keyword>
<feature type="domain" description="Fe2OG dioxygenase" evidence="3">
    <location>
        <begin position="196"/>
        <end position="298"/>
    </location>
</feature>
<gene>
    <name evidence="4" type="ORF">RHGRI_032710</name>
</gene>
<evidence type="ECO:0000256" key="2">
    <source>
        <dbReference type="ARBA" id="ARBA00023004"/>
    </source>
</evidence>
<dbReference type="SUPFAM" id="SSF51197">
    <property type="entry name" value="Clavaminate synthase-like"/>
    <property type="match status" value="3"/>
</dbReference>
<evidence type="ECO:0000313" key="5">
    <source>
        <dbReference type="Proteomes" id="UP000823749"/>
    </source>
</evidence>
<dbReference type="InterPro" id="IPR044861">
    <property type="entry name" value="IPNS-like_FE2OG_OXY"/>
</dbReference>
<evidence type="ECO:0000313" key="4">
    <source>
        <dbReference type="EMBL" id="KAG5526521.1"/>
    </source>
</evidence>
<dbReference type="Pfam" id="PF03171">
    <property type="entry name" value="2OG-FeII_Oxy"/>
    <property type="match status" value="3"/>
</dbReference>
<dbReference type="PRINTS" id="PR00682">
    <property type="entry name" value="IPNSYNTHASE"/>
</dbReference>
<dbReference type="AlphaFoldDB" id="A0AAV6IDD7"/>
<dbReference type="PANTHER" id="PTHR47990">
    <property type="entry name" value="2-OXOGLUTARATE (2OG) AND FE(II)-DEPENDENT OXYGENASE SUPERFAMILY PROTEIN-RELATED"/>
    <property type="match status" value="1"/>
</dbReference>
<dbReference type="GO" id="GO:0046872">
    <property type="term" value="F:metal ion binding"/>
    <property type="evidence" value="ECO:0007669"/>
    <property type="project" value="UniProtKB-KW"/>
</dbReference>
<dbReference type="InterPro" id="IPR027443">
    <property type="entry name" value="IPNS-like_sf"/>
</dbReference>
<accession>A0AAV6IDD7</accession>
<reference evidence="4" key="1">
    <citation type="submission" date="2020-08" db="EMBL/GenBank/DDBJ databases">
        <title>Plant Genome Project.</title>
        <authorList>
            <person name="Zhang R.-G."/>
        </authorList>
    </citation>
    <scope>NUCLEOTIDE SEQUENCE</scope>
    <source>
        <strain evidence="4">WSP0</strain>
        <tissue evidence="4">Leaf</tissue>
    </source>
</reference>
<evidence type="ECO:0000256" key="1">
    <source>
        <dbReference type="ARBA" id="ARBA00022723"/>
    </source>
</evidence>
<name>A0AAV6IDD7_9ERIC</name>
<protein>
    <recommendedName>
        <fullName evidence="3">Fe2OG dioxygenase domain-containing protein</fullName>
    </recommendedName>
</protein>
<feature type="domain" description="Fe2OG dioxygenase" evidence="3">
    <location>
        <begin position="553"/>
        <end position="655"/>
    </location>
</feature>
<sequence>MGEVDESFIQAVEHRPKLAITEAEGIPLINLSVFNSHDLPSNPSSIETLVEEIRDACKNWGFFQVINHGVPLEKREKLELASRKFFAQSTEEKLKVRRDEVNPQGYYDSEVTKNVRDWKEVFDMTVKNPTVIPASHEAGDNGLKEVVNWWPEYPSELREAFEEYAEEMEKLAHKLLELISLSLGLKANRLSGFFNDHTSFTRLNHYPPCPVPHLALGVTRHKDAGALTILAQDDVGGLQVKRKTDGKWIRVKPTPQAYIVNVGDIIQVWSNDRYESVEHRVMVNSEKERFSIPFFFNPDHNVMVEPLEELITEQDPVKYQAYNWGKFFATKKRSNFKKLDVWSNDKYKSVEHRVMVNSERERFSIPFFFNPAHYTMVEPVAELVNEENPAKYKAFNWGKFVSARNLIEEIRDACKNLGAFQVINHGVPLEKREKLEMTSRKFFAQSTEERLRVREDEANPVGYYDSLFTKNVRGWKEVLDPMVKNPIVIPASHEAGDNGLKEVVNRLPEYPSELREACEEYAEEMEKLAHKLLELISLSLGLKANRLSGFFNDHTSFTKLVHYPSCPIPHLALGISQHKDAGALTILAQDNVGGLQVKRKADGEWIHIKPTPHAYIVNVGDTIQVWSNDRYESVEHRVMVNSEKERFSMPFSVNPDHNVMIPKYGIFENIDSLRELAQMLQWTPEKPLRVATGFTHMGIADAIVDLVIRGATLRANNFKEIEGVIITPVNSLLT</sequence>
<dbReference type="InterPro" id="IPR026992">
    <property type="entry name" value="DIOX_N"/>
</dbReference>
<dbReference type="Proteomes" id="UP000823749">
    <property type="component" value="Chromosome 11"/>
</dbReference>
<organism evidence="4 5">
    <name type="scientific">Rhododendron griersonianum</name>
    <dbReference type="NCBI Taxonomy" id="479676"/>
    <lineage>
        <taxon>Eukaryota</taxon>
        <taxon>Viridiplantae</taxon>
        <taxon>Streptophyta</taxon>
        <taxon>Embryophyta</taxon>
        <taxon>Tracheophyta</taxon>
        <taxon>Spermatophyta</taxon>
        <taxon>Magnoliopsida</taxon>
        <taxon>eudicotyledons</taxon>
        <taxon>Gunneridae</taxon>
        <taxon>Pentapetalae</taxon>
        <taxon>asterids</taxon>
        <taxon>Ericales</taxon>
        <taxon>Ericaceae</taxon>
        <taxon>Ericoideae</taxon>
        <taxon>Rhodoreae</taxon>
        <taxon>Rhododendron</taxon>
    </lineage>
</organism>
<dbReference type="SUPFAM" id="SSF53850">
    <property type="entry name" value="Periplasmic binding protein-like II"/>
    <property type="match status" value="1"/>
</dbReference>
<dbReference type="Gene3D" id="2.60.120.330">
    <property type="entry name" value="B-lactam Antibiotic, Isopenicillin N Synthase, Chain"/>
    <property type="match status" value="3"/>
</dbReference>
<dbReference type="Pfam" id="PF14226">
    <property type="entry name" value="DIOX_N"/>
    <property type="match status" value="2"/>
</dbReference>
<evidence type="ECO:0000259" key="3">
    <source>
        <dbReference type="PROSITE" id="PS51471"/>
    </source>
</evidence>
<dbReference type="FunFam" id="2.60.120.330:FF:000012">
    <property type="entry name" value="Gibberellin 20 oxidase 1"/>
    <property type="match status" value="2"/>
</dbReference>
<comment type="caution">
    <text evidence="4">The sequence shown here is derived from an EMBL/GenBank/DDBJ whole genome shotgun (WGS) entry which is preliminary data.</text>
</comment>
<dbReference type="EMBL" id="JACTNZ010000011">
    <property type="protein sequence ID" value="KAG5526521.1"/>
    <property type="molecule type" value="Genomic_DNA"/>
</dbReference>
<dbReference type="PROSITE" id="PS51471">
    <property type="entry name" value="FE2OG_OXY"/>
    <property type="match status" value="2"/>
</dbReference>
<dbReference type="GO" id="GO:0016705">
    <property type="term" value="F:oxidoreductase activity, acting on paired donors, with incorporation or reduction of molecular oxygen"/>
    <property type="evidence" value="ECO:0007669"/>
    <property type="project" value="UniProtKB-ARBA"/>
</dbReference>
<dbReference type="Gene3D" id="3.40.190.10">
    <property type="entry name" value="Periplasmic binding protein-like II"/>
    <property type="match status" value="1"/>
</dbReference>
<keyword evidence="2" id="KW-0408">Iron</keyword>
<keyword evidence="5" id="KW-1185">Reference proteome</keyword>
<proteinExistence type="predicted"/>